<keyword evidence="1" id="KW-0808">Transferase</keyword>
<dbReference type="GO" id="GO:0032259">
    <property type="term" value="P:methylation"/>
    <property type="evidence" value="ECO:0007669"/>
    <property type="project" value="UniProtKB-KW"/>
</dbReference>
<name>A0A367EQW1_9ACTN</name>
<proteinExistence type="predicted"/>
<dbReference type="InterPro" id="IPR006764">
    <property type="entry name" value="SAM_dep_MeTrfase_SAV2177_type"/>
</dbReference>
<gene>
    <name evidence="1" type="ORF">DQ384_37830</name>
</gene>
<dbReference type="OrthoDB" id="3216820at2"/>
<evidence type="ECO:0000313" key="1">
    <source>
        <dbReference type="EMBL" id="RCG20119.1"/>
    </source>
</evidence>
<dbReference type="Gene3D" id="3.40.50.150">
    <property type="entry name" value="Vaccinia Virus protein VP39"/>
    <property type="match status" value="1"/>
</dbReference>
<dbReference type="RefSeq" id="WP_114033696.1">
    <property type="nucleotide sequence ID" value="NZ_QOIL01000033.1"/>
</dbReference>
<dbReference type="SUPFAM" id="SSF53335">
    <property type="entry name" value="S-adenosyl-L-methionine-dependent methyltransferases"/>
    <property type="match status" value="1"/>
</dbReference>
<organism evidence="1 2">
    <name type="scientific">Sphaerisporangium album</name>
    <dbReference type="NCBI Taxonomy" id="509200"/>
    <lineage>
        <taxon>Bacteria</taxon>
        <taxon>Bacillati</taxon>
        <taxon>Actinomycetota</taxon>
        <taxon>Actinomycetes</taxon>
        <taxon>Streptosporangiales</taxon>
        <taxon>Streptosporangiaceae</taxon>
        <taxon>Sphaerisporangium</taxon>
    </lineage>
</organism>
<comment type="caution">
    <text evidence="1">The sequence shown here is derived from an EMBL/GenBank/DDBJ whole genome shotgun (WGS) entry which is preliminary data.</text>
</comment>
<evidence type="ECO:0000313" key="2">
    <source>
        <dbReference type="Proteomes" id="UP000253094"/>
    </source>
</evidence>
<reference evidence="1 2" key="1">
    <citation type="submission" date="2018-06" db="EMBL/GenBank/DDBJ databases">
        <title>Sphaerisporangium craniellae sp. nov., isolated from a marine sponge in the South China Sea.</title>
        <authorList>
            <person name="Li L."/>
        </authorList>
    </citation>
    <scope>NUCLEOTIDE SEQUENCE [LARGE SCALE GENOMIC DNA]</scope>
    <source>
        <strain evidence="1 2">CCTCC AA 208026</strain>
    </source>
</reference>
<keyword evidence="2" id="KW-1185">Reference proteome</keyword>
<dbReference type="PIRSF" id="PIRSF017393">
    <property type="entry name" value="MTase_SAV2177"/>
    <property type="match status" value="1"/>
</dbReference>
<dbReference type="AlphaFoldDB" id="A0A367EQW1"/>
<dbReference type="EMBL" id="QOIL01000033">
    <property type="protein sequence ID" value="RCG20119.1"/>
    <property type="molecule type" value="Genomic_DNA"/>
</dbReference>
<dbReference type="Pfam" id="PF04672">
    <property type="entry name" value="Methyltransf_19"/>
    <property type="match status" value="1"/>
</dbReference>
<protein>
    <submittedName>
        <fullName evidence="1">SAM-dependent methyltransferase</fullName>
    </submittedName>
</protein>
<dbReference type="InterPro" id="IPR029063">
    <property type="entry name" value="SAM-dependent_MTases_sf"/>
</dbReference>
<keyword evidence="1" id="KW-0489">Methyltransferase</keyword>
<dbReference type="Proteomes" id="UP000253094">
    <property type="component" value="Unassembled WGS sequence"/>
</dbReference>
<sequence>MTGEDPVVSGFSTTKPNVARMYDYFLGGKDNFAADRTAAAEIVRAAPYVRQRVQENREFLGRAVRHMANAGIRQFVDLGTGLPTQENVHHVAQRVSPGCRVVYVDNDPMVLAHGRALLANRSDTVVIQADLRDPEDVLAHRDLRRLIDLDEPVAVLMLAVLHFFPDTDGPEDVVAALAGRMARGSYMVISHATAEKMAPDKLAKAVQTYAMTSAGSITPRSPERIAGFFEGFELLEPGVVPVARWRPDGTPRLDPPGPIFLGGVARKP</sequence>
<dbReference type="GO" id="GO:0008168">
    <property type="term" value="F:methyltransferase activity"/>
    <property type="evidence" value="ECO:0007669"/>
    <property type="project" value="UniProtKB-KW"/>
</dbReference>
<accession>A0A367EQW1</accession>